<feature type="region of interest" description="Disordered" evidence="4">
    <location>
        <begin position="271"/>
        <end position="290"/>
    </location>
</feature>
<evidence type="ECO:0000256" key="1">
    <source>
        <dbReference type="ARBA" id="ARBA00001947"/>
    </source>
</evidence>
<feature type="region of interest" description="Disordered" evidence="4">
    <location>
        <begin position="104"/>
        <end position="256"/>
    </location>
</feature>
<accession>A0A183C607</accession>
<feature type="compositionally biased region" description="Polar residues" evidence="4">
    <location>
        <begin position="219"/>
        <end position="229"/>
    </location>
</feature>
<name>A0A183C607_GLOPA</name>
<dbReference type="GO" id="GO:0008270">
    <property type="term" value="F:zinc ion binding"/>
    <property type="evidence" value="ECO:0007669"/>
    <property type="project" value="InterPro"/>
</dbReference>
<evidence type="ECO:0000313" key="6">
    <source>
        <dbReference type="Proteomes" id="UP000050741"/>
    </source>
</evidence>
<dbReference type="PANTHER" id="PTHR11705:SF133">
    <property type="entry name" value="PEPTIDASE M14 CARBOXYPEPTIDASE A DOMAIN-CONTAINING PROTEIN"/>
    <property type="match status" value="1"/>
</dbReference>
<feature type="domain" description="Peptidase M14" evidence="5">
    <location>
        <begin position="1"/>
        <end position="92"/>
    </location>
</feature>
<proteinExistence type="inferred from homology"/>
<dbReference type="Pfam" id="PF00246">
    <property type="entry name" value="Peptidase_M14"/>
    <property type="match status" value="1"/>
</dbReference>
<dbReference type="Gene3D" id="3.40.630.10">
    <property type="entry name" value="Zn peptidases"/>
    <property type="match status" value="1"/>
</dbReference>
<protein>
    <submittedName>
        <fullName evidence="7">Peptidase_M14 domain-containing protein</fullName>
    </submittedName>
</protein>
<dbReference type="InterPro" id="IPR000834">
    <property type="entry name" value="Peptidase_M14"/>
</dbReference>
<keyword evidence="6" id="KW-1185">Reference proteome</keyword>
<evidence type="ECO:0000313" key="7">
    <source>
        <dbReference type="WBParaSite" id="GPLIN_000830200"/>
    </source>
</evidence>
<dbReference type="Proteomes" id="UP000050741">
    <property type="component" value="Unassembled WGS sequence"/>
</dbReference>
<evidence type="ECO:0000256" key="3">
    <source>
        <dbReference type="PROSITE-ProRule" id="PRU01379"/>
    </source>
</evidence>
<reference evidence="7" key="3">
    <citation type="submission" date="2016-06" db="UniProtKB">
        <authorList>
            <consortium name="WormBaseParasite"/>
        </authorList>
    </citation>
    <scope>IDENTIFICATION</scope>
</reference>
<feature type="compositionally biased region" description="Low complexity" evidence="4">
    <location>
        <begin position="116"/>
        <end position="144"/>
    </location>
</feature>
<dbReference type="AlphaFoldDB" id="A0A183C607"/>
<feature type="compositionally biased region" description="Basic residues" evidence="4">
    <location>
        <begin position="185"/>
        <end position="198"/>
    </location>
</feature>
<evidence type="ECO:0000256" key="4">
    <source>
        <dbReference type="SAM" id="MobiDB-lite"/>
    </source>
</evidence>
<organism evidence="6 7">
    <name type="scientific">Globodera pallida</name>
    <name type="common">Potato cyst nematode worm</name>
    <name type="synonym">Heterodera pallida</name>
    <dbReference type="NCBI Taxonomy" id="36090"/>
    <lineage>
        <taxon>Eukaryota</taxon>
        <taxon>Metazoa</taxon>
        <taxon>Ecdysozoa</taxon>
        <taxon>Nematoda</taxon>
        <taxon>Chromadorea</taxon>
        <taxon>Rhabditida</taxon>
        <taxon>Tylenchina</taxon>
        <taxon>Tylenchomorpha</taxon>
        <taxon>Tylenchoidea</taxon>
        <taxon>Heteroderidae</taxon>
        <taxon>Heteroderinae</taxon>
        <taxon>Globodera</taxon>
    </lineage>
</organism>
<feature type="active site" description="Proton donor/acceptor" evidence="3">
    <location>
        <position position="55"/>
    </location>
</feature>
<dbReference type="SUPFAM" id="SSF53187">
    <property type="entry name" value="Zn-dependent exopeptidases"/>
    <property type="match status" value="1"/>
</dbReference>
<reference evidence="6" key="2">
    <citation type="submission" date="2014-05" db="EMBL/GenBank/DDBJ databases">
        <title>The genome and life-stage specific transcriptomes of Globodera pallida elucidate key aspects of plant parasitism by a cyst nematode.</title>
        <authorList>
            <person name="Cotton J.A."/>
            <person name="Lilley C.J."/>
            <person name="Jones L.M."/>
            <person name="Kikuchi T."/>
            <person name="Reid A.J."/>
            <person name="Thorpe P."/>
            <person name="Tsai I.J."/>
            <person name="Beasley H."/>
            <person name="Blok V."/>
            <person name="Cock P.J.A."/>
            <person name="Van den Akker S.E."/>
            <person name="Holroyd N."/>
            <person name="Hunt M."/>
            <person name="Mantelin S."/>
            <person name="Naghra H."/>
            <person name="Pain A."/>
            <person name="Palomares-Rius J.E."/>
            <person name="Zarowiecki M."/>
            <person name="Berriman M."/>
            <person name="Jones J.T."/>
            <person name="Urwin P.E."/>
        </authorList>
    </citation>
    <scope>NUCLEOTIDE SEQUENCE [LARGE SCALE GENOMIC DNA]</scope>
    <source>
        <strain evidence="6">Lindley</strain>
    </source>
</reference>
<sequence>MTKRPLSLRAVQSLKRLYGTEYKVGSGADLLYEASGASHDFAKGFLNIPYAFLVELRPQNTLHSTGFLLPEAEIMDTAEETWEAVKVVADEVLQRFGPFGEERKAWNASTILPPQTTSTTPTETEPTTSTPTTSTTTTTTTTTTKMTKNSTHTNRNRTNNFNANNFNDDDDDDDNNNNKNDKKGRTTRRQSKANKHTFKPNTIGATTKTLSKTLTSTADPSGSVRNVKSGTKMGKQRPTTSTSSSSATSSAENGNDRKTIVNVKICTGGRSGVIPPFPSPSPSPYSGEEGEGGTIMEILLPETPRRLIKCRDWSAYCKWWRMHSLCSDSRYIYSTPRHKQYTVFRVTKMCTLSCLIECQI</sequence>
<dbReference type="WBParaSite" id="GPLIN_000830200">
    <property type="protein sequence ID" value="GPLIN_000830200"/>
    <property type="gene ID" value="GPLIN_000830200"/>
</dbReference>
<dbReference type="PROSITE" id="PS52035">
    <property type="entry name" value="PEPTIDASE_M14"/>
    <property type="match status" value="1"/>
</dbReference>
<dbReference type="GO" id="GO:0006508">
    <property type="term" value="P:proteolysis"/>
    <property type="evidence" value="ECO:0007669"/>
    <property type="project" value="InterPro"/>
</dbReference>
<dbReference type="GO" id="GO:0005615">
    <property type="term" value="C:extracellular space"/>
    <property type="evidence" value="ECO:0007669"/>
    <property type="project" value="TreeGrafter"/>
</dbReference>
<evidence type="ECO:0000259" key="5">
    <source>
        <dbReference type="PROSITE" id="PS52035"/>
    </source>
</evidence>
<comment type="cofactor">
    <cofactor evidence="1">
        <name>Zn(2+)</name>
        <dbReference type="ChEBI" id="CHEBI:29105"/>
    </cofactor>
</comment>
<feature type="compositionally biased region" description="Low complexity" evidence="4">
    <location>
        <begin position="156"/>
        <end position="166"/>
    </location>
</feature>
<feature type="compositionally biased region" description="Low complexity" evidence="4">
    <location>
        <begin position="205"/>
        <end position="218"/>
    </location>
</feature>
<dbReference type="GO" id="GO:0004181">
    <property type="term" value="F:metallocarboxypeptidase activity"/>
    <property type="evidence" value="ECO:0007669"/>
    <property type="project" value="InterPro"/>
</dbReference>
<dbReference type="PANTHER" id="PTHR11705">
    <property type="entry name" value="PROTEASE FAMILY M14 CARBOXYPEPTIDASE A,B"/>
    <property type="match status" value="1"/>
</dbReference>
<reference evidence="6" key="1">
    <citation type="submission" date="2013-12" db="EMBL/GenBank/DDBJ databases">
        <authorList>
            <person name="Aslett M."/>
        </authorList>
    </citation>
    <scope>NUCLEOTIDE SEQUENCE [LARGE SCALE GENOMIC DNA]</scope>
    <source>
        <strain evidence="6">Lindley</strain>
    </source>
</reference>
<feature type="compositionally biased region" description="Low complexity" evidence="4">
    <location>
        <begin position="239"/>
        <end position="251"/>
    </location>
</feature>
<comment type="similarity">
    <text evidence="2 3">Belongs to the peptidase M14 family.</text>
</comment>
<evidence type="ECO:0000256" key="2">
    <source>
        <dbReference type="ARBA" id="ARBA00005988"/>
    </source>
</evidence>